<evidence type="ECO:0008006" key="5">
    <source>
        <dbReference type="Google" id="ProtNLM"/>
    </source>
</evidence>
<comment type="caution">
    <text evidence="3">The sequence shown here is derived from an EMBL/GenBank/DDBJ whole genome shotgun (WGS) entry which is preliminary data.</text>
</comment>
<dbReference type="EMBL" id="WUPT01000001">
    <property type="protein sequence ID" value="MXQ07797.1"/>
    <property type="molecule type" value="Genomic_DNA"/>
</dbReference>
<feature type="chain" id="PRO_5028862532" description="D-galactarate dehydratase" evidence="2">
    <location>
        <begin position="24"/>
        <end position="148"/>
    </location>
</feature>
<protein>
    <recommendedName>
        <fullName evidence="5">D-galactarate dehydratase</fullName>
    </recommendedName>
</protein>
<evidence type="ECO:0000313" key="4">
    <source>
        <dbReference type="Proteomes" id="UP000480350"/>
    </source>
</evidence>
<dbReference type="AlphaFoldDB" id="A0A7C9MQX6"/>
<feature type="region of interest" description="Disordered" evidence="1">
    <location>
        <begin position="28"/>
        <end position="48"/>
    </location>
</feature>
<keyword evidence="4" id="KW-1185">Reference proteome</keyword>
<reference evidence="3 4" key="1">
    <citation type="submission" date="2019-12" db="EMBL/GenBank/DDBJ databases">
        <authorList>
            <person name="Lee S.D."/>
        </authorList>
    </citation>
    <scope>NUCLEOTIDE SEQUENCE [LARGE SCALE GENOMIC DNA]</scope>
    <source>
        <strain evidence="3 4">GH1-50</strain>
    </source>
</reference>
<dbReference type="Proteomes" id="UP000480350">
    <property type="component" value="Unassembled WGS sequence"/>
</dbReference>
<gene>
    <name evidence="3" type="ORF">GQ651_08050</name>
</gene>
<accession>A0A7C9MQX6</accession>
<evidence type="ECO:0000256" key="2">
    <source>
        <dbReference type="SAM" id="SignalP"/>
    </source>
</evidence>
<evidence type="ECO:0000256" key="1">
    <source>
        <dbReference type="SAM" id="MobiDB-lite"/>
    </source>
</evidence>
<dbReference type="PROSITE" id="PS51257">
    <property type="entry name" value="PROKAR_LIPOPROTEIN"/>
    <property type="match status" value="1"/>
</dbReference>
<dbReference type="RefSeq" id="WP_160763653.1">
    <property type="nucleotide sequence ID" value="NZ_WUPT01000001.1"/>
</dbReference>
<proteinExistence type="predicted"/>
<organism evidence="3 4">
    <name type="scientific">Kangsaoukella pontilimi</name>
    <dbReference type="NCBI Taxonomy" id="2691042"/>
    <lineage>
        <taxon>Bacteria</taxon>
        <taxon>Pseudomonadati</taxon>
        <taxon>Pseudomonadota</taxon>
        <taxon>Alphaproteobacteria</taxon>
        <taxon>Rhodobacterales</taxon>
        <taxon>Paracoccaceae</taxon>
        <taxon>Kangsaoukella</taxon>
    </lineage>
</organism>
<keyword evidence="2" id="KW-0732">Signal</keyword>
<evidence type="ECO:0000313" key="3">
    <source>
        <dbReference type="EMBL" id="MXQ07797.1"/>
    </source>
</evidence>
<feature type="signal peptide" evidence="2">
    <location>
        <begin position="1"/>
        <end position="23"/>
    </location>
</feature>
<name>A0A7C9MQX6_9RHOB</name>
<sequence length="148" mass="15106">MTRFLFIPAIVVSLAGCAVLEQAAAPPTGETVAETPTNAPPPPPANARTVEDFDTTSAEDRAAAATVSADGRLLGSVVASLGDPTRPGFWIETPLVSEAGRGRVALSGGKSVEVDLIPGAAGSRLSLAALRLLEVPLTDLPTVQVYAF</sequence>
<reference evidence="3 4" key="2">
    <citation type="submission" date="2020-03" db="EMBL/GenBank/DDBJ databases">
        <title>Kangsaoukella pontilimi gen. nov., sp. nov., a new member of the family Rhodobacteraceae isolated from a tidal mudflat.</title>
        <authorList>
            <person name="Kim I.S."/>
        </authorList>
    </citation>
    <scope>NUCLEOTIDE SEQUENCE [LARGE SCALE GENOMIC DNA]</scope>
    <source>
        <strain evidence="3 4">GH1-50</strain>
    </source>
</reference>